<proteinExistence type="predicted"/>
<reference evidence="1" key="1">
    <citation type="submission" date="2022-03" db="EMBL/GenBank/DDBJ databases">
        <authorList>
            <person name="Martin H S."/>
        </authorList>
    </citation>
    <scope>NUCLEOTIDE SEQUENCE</scope>
</reference>
<name>A0ABN8HY55_9NEOP</name>
<protein>
    <submittedName>
        <fullName evidence="1">Uncharacterized protein</fullName>
    </submittedName>
</protein>
<dbReference type="EMBL" id="OW152826">
    <property type="protein sequence ID" value="CAH2041945.1"/>
    <property type="molecule type" value="Genomic_DNA"/>
</dbReference>
<accession>A0ABN8HY55</accession>
<feature type="non-terminal residue" evidence="1">
    <location>
        <position position="70"/>
    </location>
</feature>
<gene>
    <name evidence="1" type="ORF">IPOD504_LOCUS3479</name>
</gene>
<evidence type="ECO:0000313" key="2">
    <source>
        <dbReference type="Proteomes" id="UP000837857"/>
    </source>
</evidence>
<dbReference type="Proteomes" id="UP000837857">
    <property type="component" value="Chromosome 14"/>
</dbReference>
<organism evidence="1 2">
    <name type="scientific">Iphiclides podalirius</name>
    <name type="common">scarce swallowtail</name>
    <dbReference type="NCBI Taxonomy" id="110791"/>
    <lineage>
        <taxon>Eukaryota</taxon>
        <taxon>Metazoa</taxon>
        <taxon>Ecdysozoa</taxon>
        <taxon>Arthropoda</taxon>
        <taxon>Hexapoda</taxon>
        <taxon>Insecta</taxon>
        <taxon>Pterygota</taxon>
        <taxon>Neoptera</taxon>
        <taxon>Endopterygota</taxon>
        <taxon>Lepidoptera</taxon>
        <taxon>Glossata</taxon>
        <taxon>Ditrysia</taxon>
        <taxon>Papilionoidea</taxon>
        <taxon>Papilionidae</taxon>
        <taxon>Papilioninae</taxon>
        <taxon>Iphiclides</taxon>
    </lineage>
</organism>
<evidence type="ECO:0000313" key="1">
    <source>
        <dbReference type="EMBL" id="CAH2041945.1"/>
    </source>
</evidence>
<keyword evidence="2" id="KW-1185">Reference proteome</keyword>
<sequence>MKKAKYSGALQQLIRSTCVAADTAGESKRSLSAAVFRELSKQLAWRCTGRVGEPLKGPLASLRLTWRAGG</sequence>